<dbReference type="InParanoid" id="A0A2P5FFC0"/>
<dbReference type="PANTHER" id="PTHR34270">
    <property type="entry name" value="PROTEIN RALF-LIKE 15-RELATED"/>
    <property type="match status" value="1"/>
</dbReference>
<keyword evidence="4" id="KW-1185">Reference proteome</keyword>
<gene>
    <name evidence="3" type="ORF">TorRG33x02_077680</name>
</gene>
<proteinExistence type="predicted"/>
<evidence type="ECO:0000256" key="2">
    <source>
        <dbReference type="SAM" id="Phobius"/>
    </source>
</evidence>
<sequence>MARLHNAQIKVINILVRTIVLLLVVINLIGNSDATTPNISYGVVEGDEDHECNKKHSTSCMGKPKNTYERGCIHEEQCRGRGEEEEISVGGQDKKSTESPPSHEVHRHGYNRKVLKNSTPESHEGDDGADDYGRDKKSFKPTPWPKPHRKH</sequence>
<keyword evidence="2" id="KW-1133">Transmembrane helix</keyword>
<feature type="compositionally biased region" description="Basic residues" evidence="1">
    <location>
        <begin position="105"/>
        <end position="115"/>
    </location>
</feature>
<organism evidence="3 4">
    <name type="scientific">Trema orientale</name>
    <name type="common">Charcoal tree</name>
    <name type="synonym">Celtis orientalis</name>
    <dbReference type="NCBI Taxonomy" id="63057"/>
    <lineage>
        <taxon>Eukaryota</taxon>
        <taxon>Viridiplantae</taxon>
        <taxon>Streptophyta</taxon>
        <taxon>Embryophyta</taxon>
        <taxon>Tracheophyta</taxon>
        <taxon>Spermatophyta</taxon>
        <taxon>Magnoliopsida</taxon>
        <taxon>eudicotyledons</taxon>
        <taxon>Gunneridae</taxon>
        <taxon>Pentapetalae</taxon>
        <taxon>rosids</taxon>
        <taxon>fabids</taxon>
        <taxon>Rosales</taxon>
        <taxon>Cannabaceae</taxon>
        <taxon>Trema</taxon>
    </lineage>
</organism>
<keyword evidence="2" id="KW-0812">Transmembrane</keyword>
<reference evidence="4" key="1">
    <citation type="submission" date="2016-06" db="EMBL/GenBank/DDBJ databases">
        <title>Parallel loss of symbiosis genes in relatives of nitrogen-fixing non-legume Parasponia.</title>
        <authorList>
            <person name="Van Velzen R."/>
            <person name="Holmer R."/>
            <person name="Bu F."/>
            <person name="Rutten L."/>
            <person name="Van Zeijl A."/>
            <person name="Liu W."/>
            <person name="Santuari L."/>
            <person name="Cao Q."/>
            <person name="Sharma T."/>
            <person name="Shen D."/>
            <person name="Roswanjaya Y."/>
            <person name="Wardhani T."/>
            <person name="Kalhor M.S."/>
            <person name="Jansen J."/>
            <person name="Van den Hoogen J."/>
            <person name="Gungor B."/>
            <person name="Hartog M."/>
            <person name="Hontelez J."/>
            <person name="Verver J."/>
            <person name="Yang W.-C."/>
            <person name="Schijlen E."/>
            <person name="Repin R."/>
            <person name="Schilthuizen M."/>
            <person name="Schranz E."/>
            <person name="Heidstra R."/>
            <person name="Miyata K."/>
            <person name="Fedorova E."/>
            <person name="Kohlen W."/>
            <person name="Bisseling T."/>
            <person name="Smit S."/>
            <person name="Geurts R."/>
        </authorList>
    </citation>
    <scope>NUCLEOTIDE SEQUENCE [LARGE SCALE GENOMIC DNA]</scope>
    <source>
        <strain evidence="4">cv. RG33-2</strain>
    </source>
</reference>
<dbReference type="PANTHER" id="PTHR34270:SF3">
    <property type="entry name" value="PROTEIN RALF-LIKE 16-RELATED"/>
    <property type="match status" value="1"/>
</dbReference>
<evidence type="ECO:0000256" key="1">
    <source>
        <dbReference type="SAM" id="MobiDB-lite"/>
    </source>
</evidence>
<feature type="compositionally biased region" description="Basic and acidic residues" evidence="1">
    <location>
        <begin position="121"/>
        <end position="138"/>
    </location>
</feature>
<dbReference type="AlphaFoldDB" id="A0A2P5FFC0"/>
<name>A0A2P5FFC0_TREOI</name>
<dbReference type="OrthoDB" id="10359430at2759"/>
<accession>A0A2P5FFC0</accession>
<feature type="compositionally biased region" description="Basic and acidic residues" evidence="1">
    <location>
        <begin position="92"/>
        <end position="104"/>
    </location>
</feature>
<evidence type="ECO:0000313" key="3">
    <source>
        <dbReference type="EMBL" id="PON96495.1"/>
    </source>
</evidence>
<keyword evidence="2" id="KW-0472">Membrane</keyword>
<feature type="transmembrane region" description="Helical" evidence="2">
    <location>
        <begin position="12"/>
        <end position="30"/>
    </location>
</feature>
<dbReference type="Proteomes" id="UP000237000">
    <property type="component" value="Unassembled WGS sequence"/>
</dbReference>
<dbReference type="EMBL" id="JXTC01000038">
    <property type="protein sequence ID" value="PON96495.1"/>
    <property type="molecule type" value="Genomic_DNA"/>
</dbReference>
<feature type="region of interest" description="Disordered" evidence="1">
    <location>
        <begin position="77"/>
        <end position="151"/>
    </location>
</feature>
<protein>
    <submittedName>
        <fullName evidence="3">Rapid ALkalinization Factor</fullName>
    </submittedName>
</protein>
<comment type="caution">
    <text evidence="3">The sequence shown here is derived from an EMBL/GenBank/DDBJ whole genome shotgun (WGS) entry which is preliminary data.</text>
</comment>
<evidence type="ECO:0000313" key="4">
    <source>
        <dbReference type="Proteomes" id="UP000237000"/>
    </source>
</evidence>